<name>A0A644YGW1_9ZZZZ</name>
<reference evidence="2" key="1">
    <citation type="submission" date="2019-08" db="EMBL/GenBank/DDBJ databases">
        <authorList>
            <person name="Kucharzyk K."/>
            <person name="Murdoch R.W."/>
            <person name="Higgins S."/>
            <person name="Loffler F."/>
        </authorList>
    </citation>
    <scope>NUCLEOTIDE SEQUENCE</scope>
</reference>
<dbReference type="SMART" id="SM00507">
    <property type="entry name" value="HNHc"/>
    <property type="match status" value="1"/>
</dbReference>
<dbReference type="Gene3D" id="1.10.30.50">
    <property type="match status" value="1"/>
</dbReference>
<dbReference type="GO" id="GO:0003676">
    <property type="term" value="F:nucleic acid binding"/>
    <property type="evidence" value="ECO:0007669"/>
    <property type="project" value="InterPro"/>
</dbReference>
<evidence type="ECO:0000259" key="1">
    <source>
        <dbReference type="SMART" id="SM00507"/>
    </source>
</evidence>
<dbReference type="EMBL" id="VSSQ01005061">
    <property type="protein sequence ID" value="MPM27690.1"/>
    <property type="molecule type" value="Genomic_DNA"/>
</dbReference>
<comment type="caution">
    <text evidence="2">The sequence shown here is derived from an EMBL/GenBank/DDBJ whole genome shotgun (WGS) entry which is preliminary data.</text>
</comment>
<dbReference type="CDD" id="cd00085">
    <property type="entry name" value="HNHc"/>
    <property type="match status" value="1"/>
</dbReference>
<protein>
    <recommendedName>
        <fullName evidence="1">HNH nuclease domain-containing protein</fullName>
    </recommendedName>
</protein>
<dbReference type="InterPro" id="IPR003615">
    <property type="entry name" value="HNH_nuc"/>
</dbReference>
<sequence length="154" mass="17120">MPERKRAPLIGLCEATKRYGAENVTFVRPQYVPVGCCEWCGRLIENSRRKQFCSEECSLKFGMATSSVYYANQGSRGGYGNHILRRDNYTCQRCGEFHGKQNEHGVLLPTTDGELEIHHIVRVCDGGSDAPGNLTTLCKKCHKEIHNAAAGKGE</sequence>
<dbReference type="Pfam" id="PF01844">
    <property type="entry name" value="HNH"/>
    <property type="match status" value="1"/>
</dbReference>
<dbReference type="GO" id="GO:0008270">
    <property type="term" value="F:zinc ion binding"/>
    <property type="evidence" value="ECO:0007669"/>
    <property type="project" value="InterPro"/>
</dbReference>
<dbReference type="InterPro" id="IPR002711">
    <property type="entry name" value="HNH"/>
</dbReference>
<organism evidence="2">
    <name type="scientific">bioreactor metagenome</name>
    <dbReference type="NCBI Taxonomy" id="1076179"/>
    <lineage>
        <taxon>unclassified sequences</taxon>
        <taxon>metagenomes</taxon>
        <taxon>ecological metagenomes</taxon>
    </lineage>
</organism>
<feature type="domain" description="HNH nuclease" evidence="1">
    <location>
        <begin position="78"/>
        <end position="143"/>
    </location>
</feature>
<proteinExistence type="predicted"/>
<accession>A0A644YGW1</accession>
<dbReference type="AlphaFoldDB" id="A0A644YGW1"/>
<gene>
    <name evidence="2" type="ORF">SDC9_74203</name>
</gene>
<evidence type="ECO:0000313" key="2">
    <source>
        <dbReference type="EMBL" id="MPM27690.1"/>
    </source>
</evidence>
<dbReference type="GO" id="GO:0004519">
    <property type="term" value="F:endonuclease activity"/>
    <property type="evidence" value="ECO:0007669"/>
    <property type="project" value="InterPro"/>
</dbReference>